<protein>
    <recommendedName>
        <fullName evidence="5">Large ribosomal subunit protein bL25</fullName>
    </recommendedName>
    <alternativeName>
        <fullName evidence="5">General stress protein CTC</fullName>
    </alternativeName>
</protein>
<dbReference type="InterPro" id="IPR001021">
    <property type="entry name" value="Ribosomal_bL25_long"/>
</dbReference>
<dbReference type="SUPFAM" id="SSF50715">
    <property type="entry name" value="Ribosomal protein L25-like"/>
    <property type="match status" value="1"/>
</dbReference>
<dbReference type="InterPro" id="IPR029751">
    <property type="entry name" value="Ribosomal_L25_dom"/>
</dbReference>
<evidence type="ECO:0000259" key="7">
    <source>
        <dbReference type="Pfam" id="PF01386"/>
    </source>
</evidence>
<dbReference type="Proteomes" id="UP000177279">
    <property type="component" value="Unassembled WGS sequence"/>
</dbReference>
<evidence type="ECO:0000259" key="8">
    <source>
        <dbReference type="Pfam" id="PF14693"/>
    </source>
</evidence>
<dbReference type="InterPro" id="IPR020930">
    <property type="entry name" value="Ribosomal_uL5_bac-type"/>
</dbReference>
<evidence type="ECO:0000256" key="4">
    <source>
        <dbReference type="ARBA" id="ARBA00023274"/>
    </source>
</evidence>
<dbReference type="GO" id="GO:0022625">
    <property type="term" value="C:cytosolic large ribosomal subunit"/>
    <property type="evidence" value="ECO:0007669"/>
    <property type="project" value="TreeGrafter"/>
</dbReference>
<comment type="function">
    <text evidence="5">This is one of the proteins that binds to the 5S RNA in the ribosome where it forms part of the central protuberance.</text>
</comment>
<gene>
    <name evidence="5" type="primary">rplY</name>
    <name evidence="5" type="synonym">ctc</name>
    <name evidence="9" type="ORF">A3D49_02925</name>
</gene>
<reference evidence="9 10" key="1">
    <citation type="journal article" date="2016" name="Nat. Commun.">
        <title>Thousands of microbial genomes shed light on interconnected biogeochemical processes in an aquifer system.</title>
        <authorList>
            <person name="Anantharaman K."/>
            <person name="Brown C.T."/>
            <person name="Hug L.A."/>
            <person name="Sharon I."/>
            <person name="Castelle C.J."/>
            <person name="Probst A.J."/>
            <person name="Thomas B.C."/>
            <person name="Singh A."/>
            <person name="Wilkins M.J."/>
            <person name="Karaoz U."/>
            <person name="Brodie E.L."/>
            <person name="Williams K.H."/>
            <person name="Hubbard S.S."/>
            <person name="Banfield J.F."/>
        </authorList>
    </citation>
    <scope>NUCLEOTIDE SEQUENCE [LARGE SCALE GENOMIC DNA]</scope>
</reference>
<dbReference type="CDD" id="cd00495">
    <property type="entry name" value="Ribosomal_L25_TL5_CTC"/>
    <property type="match status" value="1"/>
</dbReference>
<evidence type="ECO:0000313" key="10">
    <source>
        <dbReference type="Proteomes" id="UP000177279"/>
    </source>
</evidence>
<dbReference type="GO" id="GO:0006412">
    <property type="term" value="P:translation"/>
    <property type="evidence" value="ECO:0007669"/>
    <property type="project" value="UniProtKB-UniRule"/>
</dbReference>
<dbReference type="EMBL" id="MHVS01000004">
    <property type="protein sequence ID" value="OHA96769.1"/>
    <property type="molecule type" value="Genomic_DNA"/>
</dbReference>
<dbReference type="GO" id="GO:0008097">
    <property type="term" value="F:5S rRNA binding"/>
    <property type="evidence" value="ECO:0007669"/>
    <property type="project" value="InterPro"/>
</dbReference>
<evidence type="ECO:0000256" key="5">
    <source>
        <dbReference type="HAMAP-Rule" id="MF_01334"/>
    </source>
</evidence>
<dbReference type="PANTHER" id="PTHR33284">
    <property type="entry name" value="RIBOSOMAL PROTEIN L25/GLN-TRNA SYNTHETASE, ANTI-CODON-BINDING DOMAIN-CONTAINING PROTEIN"/>
    <property type="match status" value="1"/>
</dbReference>
<dbReference type="NCBIfam" id="TIGR00731">
    <property type="entry name" value="bL25_bact_ctc"/>
    <property type="match status" value="1"/>
</dbReference>
<keyword evidence="3 5" id="KW-0689">Ribosomal protein</keyword>
<dbReference type="InterPro" id="IPR020057">
    <property type="entry name" value="Ribosomal_bL25_b-dom"/>
</dbReference>
<feature type="compositionally biased region" description="Acidic residues" evidence="6">
    <location>
        <begin position="184"/>
        <end position="198"/>
    </location>
</feature>
<evidence type="ECO:0000256" key="3">
    <source>
        <dbReference type="ARBA" id="ARBA00022980"/>
    </source>
</evidence>
<dbReference type="Gene3D" id="2.170.120.20">
    <property type="entry name" value="Ribosomal protein L25, beta domain"/>
    <property type="match status" value="1"/>
</dbReference>
<feature type="domain" description="Large ribosomal subunit protein bL25 L25" evidence="7">
    <location>
        <begin position="4"/>
        <end position="88"/>
    </location>
</feature>
<dbReference type="InterPro" id="IPR020056">
    <property type="entry name" value="Rbsml_bL25/Gln-tRNA_synth_N"/>
</dbReference>
<name>A0A1G2TJA5_9BACT</name>
<comment type="subunit">
    <text evidence="5">Part of the 50S ribosomal subunit; part of the 5S rRNA/L5/L18/L25 subcomplex. Contacts the 5S rRNA. Binds to the 5S rRNA independently of L5 and L18.</text>
</comment>
<keyword evidence="2 5" id="KW-0694">RNA-binding</keyword>
<feature type="region of interest" description="Disordered" evidence="6">
    <location>
        <begin position="179"/>
        <end position="231"/>
    </location>
</feature>
<dbReference type="InterPro" id="IPR011035">
    <property type="entry name" value="Ribosomal_bL25/Gln-tRNA_synth"/>
</dbReference>
<dbReference type="AlphaFoldDB" id="A0A1G2TJA5"/>
<feature type="domain" description="Large ribosomal subunit protein bL25 beta" evidence="8">
    <location>
        <begin position="96"/>
        <end position="181"/>
    </location>
</feature>
<proteinExistence type="inferred from homology"/>
<dbReference type="Gene3D" id="2.40.240.10">
    <property type="entry name" value="Ribosomal Protein L25, Chain P"/>
    <property type="match status" value="1"/>
</dbReference>
<evidence type="ECO:0000313" key="9">
    <source>
        <dbReference type="EMBL" id="OHA96769.1"/>
    </source>
</evidence>
<evidence type="ECO:0000256" key="2">
    <source>
        <dbReference type="ARBA" id="ARBA00022884"/>
    </source>
</evidence>
<keyword evidence="4 5" id="KW-0687">Ribonucleoprotein</keyword>
<dbReference type="GO" id="GO:0003735">
    <property type="term" value="F:structural constituent of ribosome"/>
    <property type="evidence" value="ECO:0007669"/>
    <property type="project" value="InterPro"/>
</dbReference>
<evidence type="ECO:0000256" key="1">
    <source>
        <dbReference type="ARBA" id="ARBA00022730"/>
    </source>
</evidence>
<dbReference type="PANTHER" id="PTHR33284:SF1">
    <property type="entry name" value="RIBOSOMAL PROTEIN L25_GLN-TRNA SYNTHETASE, ANTI-CODON-BINDING DOMAIN-CONTAINING PROTEIN"/>
    <property type="match status" value="1"/>
</dbReference>
<dbReference type="HAMAP" id="MF_01334">
    <property type="entry name" value="Ribosomal_bL25_CTC"/>
    <property type="match status" value="1"/>
</dbReference>
<dbReference type="InterPro" id="IPR037121">
    <property type="entry name" value="Ribosomal_bL25_C"/>
</dbReference>
<comment type="caution">
    <text evidence="9">The sequence shown here is derived from an EMBL/GenBank/DDBJ whole genome shotgun (WGS) entry which is preliminary data.</text>
</comment>
<feature type="compositionally biased region" description="Basic and acidic residues" evidence="6">
    <location>
        <begin position="199"/>
        <end position="208"/>
    </location>
</feature>
<dbReference type="Pfam" id="PF14693">
    <property type="entry name" value="Ribosomal_TL5_C"/>
    <property type="match status" value="1"/>
</dbReference>
<evidence type="ECO:0000256" key="6">
    <source>
        <dbReference type="SAM" id="MobiDB-lite"/>
    </source>
</evidence>
<comment type="similarity">
    <text evidence="5">Belongs to the bacterial ribosomal protein bL25 family. CTC subfamily.</text>
</comment>
<sequence length="231" mass="25350">MLTLKADIRDTHTEPEEVRKAGQIPAVFYGKKEASTPISVPKTEFLKVWKEAGESTVVTLNTPDGVKESLIQDVDIDPVTGAPRHADFYVFEKGHKVEVELPIEFAGVSAAVKDLGGVLVKVFHELKVEAQPKDLPHSIEADITSLANFGDQILARDITLPKGVELRVNPDEVIATVSAPREEKEEEVVPIDLESIEVSEERGKKEDSETTEDSEASVVASENQRTQKKGE</sequence>
<accession>A0A1G2TJA5</accession>
<dbReference type="Pfam" id="PF01386">
    <property type="entry name" value="Ribosomal_L25p"/>
    <property type="match status" value="1"/>
</dbReference>
<organism evidence="9 10">
    <name type="scientific">Candidatus Zambryskibacteria bacterium RIFCSPHIGHO2_02_FULL_43_37</name>
    <dbReference type="NCBI Taxonomy" id="1802749"/>
    <lineage>
        <taxon>Bacteria</taxon>
        <taxon>Candidatus Zambryskiibacteriota</taxon>
    </lineage>
</organism>
<keyword evidence="1 5" id="KW-0699">rRNA-binding</keyword>